<reference evidence="2 3" key="1">
    <citation type="submission" date="2007-04" db="EMBL/GenBank/DDBJ databases">
        <authorList>
            <person name="Fulton L."/>
            <person name="Clifton S."/>
            <person name="Fulton B."/>
            <person name="Xu J."/>
            <person name="Minx P."/>
            <person name="Pepin K.H."/>
            <person name="Johnson M."/>
            <person name="Thiruvilangam P."/>
            <person name="Bhonagiri V."/>
            <person name="Nash W.E."/>
            <person name="Mardis E.R."/>
            <person name="Wilson R.K."/>
        </authorList>
    </citation>
    <scope>NUCLEOTIDE SEQUENCE [LARGE SCALE GENOMIC DNA]</scope>
    <source>
        <strain evidence="2 3">L2-32</strain>
    </source>
</reference>
<organism evidence="2 3">
    <name type="scientific">Bifidobacterium adolescentis L2-32</name>
    <dbReference type="NCBI Taxonomy" id="411481"/>
    <lineage>
        <taxon>Bacteria</taxon>
        <taxon>Bacillati</taxon>
        <taxon>Actinomycetota</taxon>
        <taxon>Actinomycetes</taxon>
        <taxon>Bifidobacteriales</taxon>
        <taxon>Bifidobacteriaceae</taxon>
        <taxon>Bifidobacterium</taxon>
    </lineage>
</organism>
<protein>
    <submittedName>
        <fullName evidence="2">Uncharacterized protein</fullName>
    </submittedName>
</protein>
<reference evidence="2 3" key="2">
    <citation type="submission" date="2007-05" db="EMBL/GenBank/DDBJ databases">
        <title>Draft genome sequence of Bifidobacterium adolescentis (L2-32).</title>
        <authorList>
            <person name="Sudarsanam P."/>
            <person name="Ley R."/>
            <person name="Guruge J."/>
            <person name="Turnbaugh P.J."/>
            <person name="Mahowald M."/>
            <person name="Liep D."/>
            <person name="Gordon J."/>
        </authorList>
    </citation>
    <scope>NUCLEOTIDE SEQUENCE [LARGE SCALE GENOMIC DNA]</scope>
    <source>
        <strain evidence="2 3">L2-32</strain>
    </source>
</reference>
<sequence length="81" mass="8391">GDNAVSLVVAQCDGQRYGDADALKLSFNTKRISLRADAGLEQADRVAAQRYCQGAEGGAAGYLSDGGAGGDGEGRVRRQCR</sequence>
<proteinExistence type="predicted"/>
<gene>
    <name evidence="2" type="ORF">BIFADO_00012</name>
</gene>
<comment type="caution">
    <text evidence="2">The sequence shown here is derived from an EMBL/GenBank/DDBJ whole genome shotgun (WGS) entry which is preliminary data.</text>
</comment>
<dbReference type="Proteomes" id="UP000003773">
    <property type="component" value="Unassembled WGS sequence"/>
</dbReference>
<evidence type="ECO:0000313" key="3">
    <source>
        <dbReference type="Proteomes" id="UP000003773"/>
    </source>
</evidence>
<name>A7A2I4_BIFAD</name>
<evidence type="ECO:0000313" key="2">
    <source>
        <dbReference type="EMBL" id="EDN84189.1"/>
    </source>
</evidence>
<feature type="non-terminal residue" evidence="2">
    <location>
        <position position="1"/>
    </location>
</feature>
<feature type="compositionally biased region" description="Basic and acidic residues" evidence="1">
    <location>
        <begin position="72"/>
        <end position="81"/>
    </location>
</feature>
<evidence type="ECO:0000256" key="1">
    <source>
        <dbReference type="SAM" id="MobiDB-lite"/>
    </source>
</evidence>
<feature type="region of interest" description="Disordered" evidence="1">
    <location>
        <begin position="58"/>
        <end position="81"/>
    </location>
</feature>
<dbReference type="EMBL" id="AAXD02000004">
    <property type="protein sequence ID" value="EDN84189.1"/>
    <property type="molecule type" value="Genomic_DNA"/>
</dbReference>
<dbReference type="HOGENOM" id="CLU_2579254_0_0_11"/>
<dbReference type="AlphaFoldDB" id="A7A2I4"/>
<feature type="compositionally biased region" description="Gly residues" evidence="1">
    <location>
        <begin position="58"/>
        <end position="71"/>
    </location>
</feature>
<accession>A7A2I4</accession>